<evidence type="ECO:0000259" key="1">
    <source>
        <dbReference type="Pfam" id="PF01609"/>
    </source>
</evidence>
<keyword evidence="4" id="KW-1185">Reference proteome</keyword>
<dbReference type="EMBL" id="JAUKVY010000006">
    <property type="protein sequence ID" value="MDO1532871.1"/>
    <property type="molecule type" value="Genomic_DNA"/>
</dbReference>
<dbReference type="PANTHER" id="PTHR30007">
    <property type="entry name" value="PHP DOMAIN PROTEIN"/>
    <property type="match status" value="1"/>
</dbReference>
<comment type="caution">
    <text evidence="3">The sequence shown here is derived from an EMBL/GenBank/DDBJ whole genome shotgun (WGS) entry which is preliminary data.</text>
</comment>
<dbReference type="Proteomes" id="UP001169027">
    <property type="component" value="Unassembled WGS sequence"/>
</dbReference>
<gene>
    <name evidence="3" type="ORF">Q2T77_11285</name>
</gene>
<protein>
    <submittedName>
        <fullName evidence="3">IS5 family transposase</fullName>
    </submittedName>
</protein>
<dbReference type="InterPro" id="IPR002559">
    <property type="entry name" value="Transposase_11"/>
</dbReference>
<proteinExistence type="predicted"/>
<dbReference type="PANTHER" id="PTHR30007:SF1">
    <property type="entry name" value="BLR1914 PROTEIN"/>
    <property type="match status" value="1"/>
</dbReference>
<evidence type="ECO:0000313" key="4">
    <source>
        <dbReference type="Proteomes" id="UP001169027"/>
    </source>
</evidence>
<evidence type="ECO:0000313" key="3">
    <source>
        <dbReference type="EMBL" id="MDO1532871.1"/>
    </source>
</evidence>
<dbReference type="NCBIfam" id="NF033580">
    <property type="entry name" value="transpos_IS5_3"/>
    <property type="match status" value="1"/>
</dbReference>
<dbReference type="Pfam" id="PF01609">
    <property type="entry name" value="DDE_Tnp_1"/>
    <property type="match status" value="1"/>
</dbReference>
<organism evidence="3 4">
    <name type="scientific">Variovorax ginsengisoli</name>
    <dbReference type="NCBI Taxonomy" id="363844"/>
    <lineage>
        <taxon>Bacteria</taxon>
        <taxon>Pseudomonadati</taxon>
        <taxon>Pseudomonadota</taxon>
        <taxon>Betaproteobacteria</taxon>
        <taxon>Burkholderiales</taxon>
        <taxon>Comamonadaceae</taxon>
        <taxon>Variovorax</taxon>
    </lineage>
</organism>
<feature type="domain" description="Transposase IS4-like" evidence="1">
    <location>
        <begin position="87"/>
        <end position="240"/>
    </location>
</feature>
<dbReference type="Pfam" id="PF13340">
    <property type="entry name" value="DUF4096"/>
    <property type="match status" value="1"/>
</dbReference>
<sequence>MEITPAQFAQIEHCLPLQRGNVSLSNLDVLNAILYVAEHGCKWRGLPKRFGNWHTIYTRMNRWSKSGVLDRVFAELQQVQVVRIKIEAVSLDSTIVKVHPDGTGALKKNGPQSIGQSRGGWTTKIHMVAADARTAVTFSLSPGQAHDAPAGRALLSSLGAPDRPLHLLMDRAYEGNETRQLALDLGFIPVVPPKQTPMTPWEYDRAMYKRRNEIERLFRRLKGYRRIFSRFEKLDVMFIGFISFALIADGLRLC</sequence>
<dbReference type="InterPro" id="IPR025161">
    <property type="entry name" value="IS402-like_dom"/>
</dbReference>
<feature type="domain" description="Insertion element IS402-like" evidence="2">
    <location>
        <begin position="4"/>
        <end position="73"/>
    </location>
</feature>
<dbReference type="RefSeq" id="WP_301808192.1">
    <property type="nucleotide sequence ID" value="NZ_JAUJZH010000006.1"/>
</dbReference>
<evidence type="ECO:0000259" key="2">
    <source>
        <dbReference type="Pfam" id="PF13340"/>
    </source>
</evidence>
<name>A0ABT8S1R3_9BURK</name>
<reference evidence="3" key="1">
    <citation type="submission" date="2023-06" db="EMBL/GenBank/DDBJ databases">
        <authorList>
            <person name="Jiang Y."/>
            <person name="Liu Q."/>
        </authorList>
    </citation>
    <scope>NUCLEOTIDE SEQUENCE</scope>
    <source>
        <strain evidence="3">CGMCC 1.12090</strain>
    </source>
</reference>
<accession>A0ABT8S1R3</accession>